<accession>A0A4Y2PEG9</accession>
<dbReference type="AlphaFoldDB" id="A0A4Y2PEG9"/>
<comment type="caution">
    <text evidence="1">The sequence shown here is derived from an EMBL/GenBank/DDBJ whole genome shotgun (WGS) entry which is preliminary data.</text>
</comment>
<protein>
    <submittedName>
        <fullName evidence="1">Uncharacterized protein</fullName>
    </submittedName>
</protein>
<reference evidence="1 2" key="1">
    <citation type="journal article" date="2019" name="Sci. Rep.">
        <title>Orb-weaving spider Araneus ventricosus genome elucidates the spidroin gene catalogue.</title>
        <authorList>
            <person name="Kono N."/>
            <person name="Nakamura H."/>
            <person name="Ohtoshi R."/>
            <person name="Moran D.A.P."/>
            <person name="Shinohara A."/>
            <person name="Yoshida Y."/>
            <person name="Fujiwara M."/>
            <person name="Mori M."/>
            <person name="Tomita M."/>
            <person name="Arakawa K."/>
        </authorList>
    </citation>
    <scope>NUCLEOTIDE SEQUENCE [LARGE SCALE GENOMIC DNA]</scope>
</reference>
<organism evidence="1 2">
    <name type="scientific">Araneus ventricosus</name>
    <name type="common">Orbweaver spider</name>
    <name type="synonym">Epeira ventricosa</name>
    <dbReference type="NCBI Taxonomy" id="182803"/>
    <lineage>
        <taxon>Eukaryota</taxon>
        <taxon>Metazoa</taxon>
        <taxon>Ecdysozoa</taxon>
        <taxon>Arthropoda</taxon>
        <taxon>Chelicerata</taxon>
        <taxon>Arachnida</taxon>
        <taxon>Araneae</taxon>
        <taxon>Araneomorphae</taxon>
        <taxon>Entelegynae</taxon>
        <taxon>Araneoidea</taxon>
        <taxon>Araneidae</taxon>
        <taxon>Araneus</taxon>
    </lineage>
</organism>
<evidence type="ECO:0000313" key="1">
    <source>
        <dbReference type="EMBL" id="GBN49363.1"/>
    </source>
</evidence>
<sequence>MSVSRAIETPEVWRDCHRRAASRANETAEEREPCVEENRARIVQTRELLRQSNPNLKAFKYDPQYDYQVHPNIYIEKMDILSVCTVA</sequence>
<gene>
    <name evidence="1" type="ORF">AVEN_247721_1</name>
</gene>
<keyword evidence="2" id="KW-1185">Reference proteome</keyword>
<proteinExistence type="predicted"/>
<dbReference type="OrthoDB" id="8040188at2759"/>
<name>A0A4Y2PEG9_ARAVE</name>
<evidence type="ECO:0000313" key="2">
    <source>
        <dbReference type="Proteomes" id="UP000499080"/>
    </source>
</evidence>
<dbReference type="Proteomes" id="UP000499080">
    <property type="component" value="Unassembled WGS sequence"/>
</dbReference>
<dbReference type="EMBL" id="BGPR01011053">
    <property type="protein sequence ID" value="GBN49363.1"/>
    <property type="molecule type" value="Genomic_DNA"/>
</dbReference>